<dbReference type="EMBL" id="CP001802">
    <property type="protein sequence ID" value="ACY20569.1"/>
    <property type="molecule type" value="Genomic_DNA"/>
</dbReference>
<organism evidence="1 2">
    <name type="scientific">Gordonia bronchialis (strain ATCC 25592 / DSM 43247 / BCRC 13721 / JCM 3198 / KCTC 3076 / NBRC 16047 / NCTC 10667)</name>
    <name type="common">Rhodococcus bronchialis</name>
    <dbReference type="NCBI Taxonomy" id="526226"/>
    <lineage>
        <taxon>Bacteria</taxon>
        <taxon>Bacillati</taxon>
        <taxon>Actinomycetota</taxon>
        <taxon>Actinomycetes</taxon>
        <taxon>Mycobacteriales</taxon>
        <taxon>Gordoniaceae</taxon>
        <taxon>Gordonia</taxon>
    </lineage>
</organism>
<dbReference type="KEGG" id="gbr:Gbro_1277"/>
<dbReference type="STRING" id="526226.Gbro_1277"/>
<protein>
    <submittedName>
        <fullName evidence="1">Uncharacterized protein</fullName>
    </submittedName>
</protein>
<evidence type="ECO:0000313" key="1">
    <source>
        <dbReference type="EMBL" id="ACY20569.1"/>
    </source>
</evidence>
<name>D0L5P0_GORB4</name>
<keyword evidence="2" id="KW-1185">Reference proteome</keyword>
<sequence>MKTQRSVKSSREYRVSMVCVVNKPAIRIDESYVTQTTRVHPPQTKGTPVKKIITRTAIAASAVGIGAAVLPAVAAAPANADTTTPLCSFTYANPNLFAIQASAAASATRNAAGKVTFTLKTNSMSILGYQQALSVTWANLDTGRSGVGTVSKRVVGPETVLTVPEQNTAKGRVNVVINVDNRSSIGPGITNGQCAKEFRVS</sequence>
<dbReference type="HOGENOM" id="CLU_1358832_0_0_11"/>
<proteinExistence type="predicted"/>
<dbReference type="eggNOG" id="ENOG5031VY9">
    <property type="taxonomic scope" value="Bacteria"/>
</dbReference>
<dbReference type="Proteomes" id="UP000001219">
    <property type="component" value="Chromosome"/>
</dbReference>
<reference evidence="1 2" key="2">
    <citation type="journal article" date="2010" name="Stand. Genomic Sci.">
        <title>Complete genome sequence of Gordonia bronchialis type strain (3410).</title>
        <authorList>
            <person name="Ivanova N."/>
            <person name="Sikorski J."/>
            <person name="Jando M."/>
            <person name="Lapidus A."/>
            <person name="Nolan M."/>
            <person name="Lucas S."/>
            <person name="Del Rio T.G."/>
            <person name="Tice H."/>
            <person name="Copeland A."/>
            <person name="Cheng J.F."/>
            <person name="Chen F."/>
            <person name="Bruce D."/>
            <person name="Goodwin L."/>
            <person name="Pitluck S."/>
            <person name="Mavromatis K."/>
            <person name="Ovchinnikova G."/>
            <person name="Pati A."/>
            <person name="Chen A."/>
            <person name="Palaniappan K."/>
            <person name="Land M."/>
            <person name="Hauser L."/>
            <person name="Chang Y.J."/>
            <person name="Jeffries C.D."/>
            <person name="Chain P."/>
            <person name="Saunders E."/>
            <person name="Han C."/>
            <person name="Detter J.C."/>
            <person name="Brettin T."/>
            <person name="Rohde M."/>
            <person name="Goker M."/>
            <person name="Bristow J."/>
            <person name="Eisen J.A."/>
            <person name="Markowitz V."/>
            <person name="Hugenholtz P."/>
            <person name="Klenk H.P."/>
            <person name="Kyrpides N.C."/>
        </authorList>
    </citation>
    <scope>NUCLEOTIDE SEQUENCE [LARGE SCALE GENOMIC DNA]</scope>
    <source>
        <strain evidence="2">ATCC 25592 / DSM 43247 / BCRC 13721 / JCM 3198 / KCTC 3076 / NBRC 16047 / NCTC 10667</strain>
    </source>
</reference>
<gene>
    <name evidence="1" type="ordered locus">Gbro_1277</name>
</gene>
<dbReference type="AlphaFoldDB" id="D0L5P0"/>
<reference evidence="2" key="1">
    <citation type="submission" date="2009-10" db="EMBL/GenBank/DDBJ databases">
        <title>The complete chromosome of Gordonia bronchialis DSM 43247.</title>
        <authorList>
            <consortium name="US DOE Joint Genome Institute (JGI-PGF)"/>
            <person name="Lucas S."/>
            <person name="Copeland A."/>
            <person name="Lapidus A."/>
            <person name="Glavina del Rio T."/>
            <person name="Dalin E."/>
            <person name="Tice H."/>
            <person name="Bruce D."/>
            <person name="Goodwin L."/>
            <person name="Pitluck S."/>
            <person name="Kyrpides N."/>
            <person name="Mavromatis K."/>
            <person name="Ivanova N."/>
            <person name="Ovchinnikova G."/>
            <person name="Saunders E."/>
            <person name="Brettin T."/>
            <person name="Detter J.C."/>
            <person name="Han C."/>
            <person name="Larimer F."/>
            <person name="Land M."/>
            <person name="Hauser L."/>
            <person name="Markowitz V."/>
            <person name="Cheng J.-F."/>
            <person name="Hugenholtz P."/>
            <person name="Woyke T."/>
            <person name="Wu D."/>
            <person name="Jando M."/>
            <person name="Schneider S."/>
            <person name="Goeker M."/>
            <person name="Klenk H.-P."/>
            <person name="Eisen J.A."/>
        </authorList>
    </citation>
    <scope>NUCLEOTIDE SEQUENCE [LARGE SCALE GENOMIC DNA]</scope>
    <source>
        <strain evidence="2">ATCC 25592 / DSM 43247 / BCRC 13721 / JCM 3198 / KCTC 3076 / NBRC 16047 / NCTC 10667</strain>
    </source>
</reference>
<evidence type="ECO:0000313" key="2">
    <source>
        <dbReference type="Proteomes" id="UP000001219"/>
    </source>
</evidence>
<accession>D0L5P0</accession>